<accession>A0A0Q2P2J4</accession>
<dbReference type="InterPro" id="IPR036873">
    <property type="entry name" value="Rhodanese-like_dom_sf"/>
</dbReference>
<dbReference type="Gene3D" id="3.40.250.10">
    <property type="entry name" value="Rhodanese-like domain"/>
    <property type="match status" value="1"/>
</dbReference>
<dbReference type="EMBL" id="AACQHW010000002">
    <property type="protein sequence ID" value="EAL6850415.1"/>
    <property type="molecule type" value="Genomic_DNA"/>
</dbReference>
<evidence type="ECO:0000313" key="11">
    <source>
        <dbReference type="Proteomes" id="UP000365807"/>
    </source>
</evidence>
<dbReference type="STRING" id="195.ATE51_03164"/>
<dbReference type="RefSeq" id="WP_002780862.1">
    <property type="nucleotide sequence ID" value="NZ_AANHVQ020000007.1"/>
</dbReference>
<reference evidence="3 12" key="1">
    <citation type="submission" date="2018-05" db="EMBL/GenBank/DDBJ databases">
        <authorList>
            <consortium name="PulseNet: The National Subtyping Network for Foodborne Disease Surveillance"/>
            <person name="Tarr C.L."/>
            <person name="Trees E."/>
            <person name="Katz L.S."/>
            <person name="Carleton-Romer H.A."/>
            <person name="Stroika S."/>
            <person name="Kucerova Z."/>
            <person name="Roache K.F."/>
            <person name="Sabol A.L."/>
            <person name="Besser J."/>
            <person name="Gerner-Smidt P."/>
        </authorList>
    </citation>
    <scope>NUCLEOTIDE SEQUENCE [LARGE SCALE GENOMIC DNA]</scope>
    <source>
        <strain evidence="3 12">PNUSAC001435</strain>
        <strain evidence="2 15">PNUSAC007828</strain>
    </source>
</reference>
<comment type="caution">
    <text evidence="8">The sequence shown here is derived from an EMBL/GenBank/DDBJ whole genome shotgun (WGS) entry which is preliminary data.</text>
</comment>
<dbReference type="Proteomes" id="UP000361993">
    <property type="component" value="Unassembled WGS sequence"/>
</dbReference>
<dbReference type="EMBL" id="AACGFG010000007">
    <property type="protein sequence ID" value="EAK4358469.1"/>
    <property type="molecule type" value="Genomic_DNA"/>
</dbReference>
<evidence type="ECO:0000313" key="2">
    <source>
        <dbReference type="EMBL" id="EAH8157067.1"/>
    </source>
</evidence>
<dbReference type="EMBL" id="AABKAB010000005">
    <property type="protein sequence ID" value="EAH8157067.1"/>
    <property type="molecule type" value="Genomic_DNA"/>
</dbReference>
<dbReference type="Proteomes" id="UP000382436">
    <property type="component" value="Unassembled WGS sequence"/>
</dbReference>
<reference evidence="4 10" key="2">
    <citation type="submission" date="2018-05" db="EMBL/GenBank/DDBJ databases">
        <authorList>
            <consortium name="GenomeTrakr network: Whole genome sequencing for foodborne pathogen traceback"/>
        </authorList>
    </citation>
    <scope>NUCLEOTIDE SEQUENCE [LARGE SCALE GENOMIC DNA]</scope>
    <source>
        <strain evidence="4 10">NC_C6016</strain>
    </source>
</reference>
<dbReference type="OrthoDB" id="5471138at2"/>
<dbReference type="SUPFAM" id="SSF52821">
    <property type="entry name" value="Rhodanese/Cell cycle control phosphatase"/>
    <property type="match status" value="1"/>
</dbReference>
<evidence type="ECO:0000313" key="8">
    <source>
        <dbReference type="EMBL" id="EAL9204148.1"/>
    </source>
</evidence>
<dbReference type="Proteomes" id="UP000352088">
    <property type="component" value="Unassembled WGS sequence"/>
</dbReference>
<evidence type="ECO:0000313" key="5">
    <source>
        <dbReference type="EMBL" id="EAK4358469.1"/>
    </source>
</evidence>
<dbReference type="AlphaFoldDB" id="A0A0Q2P2J4"/>
<dbReference type="Pfam" id="PF00581">
    <property type="entry name" value="Rhodanese"/>
    <property type="match status" value="1"/>
</dbReference>
<evidence type="ECO:0000313" key="3">
    <source>
        <dbReference type="EMBL" id="EAJ9197352.1"/>
    </source>
</evidence>
<evidence type="ECO:0000313" key="9">
    <source>
        <dbReference type="Proteomes" id="UP000352088"/>
    </source>
</evidence>
<dbReference type="InterPro" id="IPR001763">
    <property type="entry name" value="Rhodanese-like_dom"/>
</dbReference>
<dbReference type="EMBL" id="AACBVJ010000006">
    <property type="protein sequence ID" value="EAJ9197352.1"/>
    <property type="molecule type" value="Genomic_DNA"/>
</dbReference>
<dbReference type="GeneID" id="66544472"/>
<dbReference type="Proteomes" id="UP000409545">
    <property type="component" value="Unassembled WGS sequence"/>
</dbReference>
<feature type="domain" description="Rhodanese" evidence="1">
    <location>
        <begin position="14"/>
        <end position="106"/>
    </location>
</feature>
<dbReference type="EMBL" id="AACDUL010000004">
    <property type="protein sequence ID" value="EAK1509309.1"/>
    <property type="molecule type" value="Genomic_DNA"/>
</dbReference>
<evidence type="ECO:0000313" key="4">
    <source>
        <dbReference type="EMBL" id="EAK1509309.1"/>
    </source>
</evidence>
<name>A0A0Q2P2J4_CAMCO</name>
<protein>
    <submittedName>
        <fullName evidence="8">Rhodanese-like domain-containing protein</fullName>
    </submittedName>
</protein>
<dbReference type="PROSITE" id="PS50206">
    <property type="entry name" value="RHODANESE_3"/>
    <property type="match status" value="1"/>
</dbReference>
<evidence type="ECO:0000313" key="10">
    <source>
        <dbReference type="Proteomes" id="UP000361993"/>
    </source>
</evidence>
<dbReference type="Proteomes" id="UP000411403">
    <property type="component" value="Unassembled WGS sequence"/>
</dbReference>
<evidence type="ECO:0000313" key="12">
    <source>
        <dbReference type="Proteomes" id="UP000382436"/>
    </source>
</evidence>
<evidence type="ECO:0000313" key="6">
    <source>
        <dbReference type="EMBL" id="EAK5102798.1"/>
    </source>
</evidence>
<organism evidence="8 14">
    <name type="scientific">Campylobacter coli</name>
    <dbReference type="NCBI Taxonomy" id="195"/>
    <lineage>
        <taxon>Bacteria</taxon>
        <taxon>Pseudomonadati</taxon>
        <taxon>Campylobacterota</taxon>
        <taxon>Epsilonproteobacteria</taxon>
        <taxon>Campylobacterales</taxon>
        <taxon>Campylobacteraceae</taxon>
        <taxon>Campylobacter</taxon>
    </lineage>
</organism>
<reference evidence="8 14" key="3">
    <citation type="submission" date="2018-08" db="EMBL/GenBank/DDBJ databases">
        <authorList>
            <consortium name="NARMS: The National Antimicrobial Resistance Monitoring System"/>
        </authorList>
    </citation>
    <scope>NUCLEOTIDE SEQUENCE [LARGE SCALE GENOMIC DNA]</scope>
    <source>
        <strain evidence="8 14">CVM N17C171</strain>
        <strain evidence="7 9">CVM N17C548</strain>
        <strain evidence="5 11">FSIS11807978</strain>
        <strain evidence="6 13">FSIS1711007</strain>
    </source>
</reference>
<evidence type="ECO:0000313" key="15">
    <source>
        <dbReference type="Proteomes" id="UP000576616"/>
    </source>
</evidence>
<evidence type="ECO:0000313" key="7">
    <source>
        <dbReference type="EMBL" id="EAL6850415.1"/>
    </source>
</evidence>
<proteinExistence type="predicted"/>
<dbReference type="Proteomes" id="UP000576616">
    <property type="component" value="Unassembled WGS sequence"/>
</dbReference>
<evidence type="ECO:0000259" key="1">
    <source>
        <dbReference type="PROSITE" id="PS50206"/>
    </source>
</evidence>
<sequence length="106" mass="11966">MITNLPASVWMKQDLSEYQIFDVRTPAEWEEGVLPHAECVALYDNHGLLNANFLEEFQARRNENKKLAFICRGGHRSMMAANFIKNELGLESVNLDGGMLALKGLI</sequence>
<dbReference type="EMBL" id="AACSIE010000002">
    <property type="protein sequence ID" value="EAL9204148.1"/>
    <property type="molecule type" value="Genomic_DNA"/>
</dbReference>
<dbReference type="EMBL" id="AACGUZ010000001">
    <property type="protein sequence ID" value="EAK5102798.1"/>
    <property type="molecule type" value="Genomic_DNA"/>
</dbReference>
<evidence type="ECO:0000313" key="14">
    <source>
        <dbReference type="Proteomes" id="UP000411403"/>
    </source>
</evidence>
<gene>
    <name evidence="6" type="ORF">B9Q54_00670</name>
    <name evidence="3" type="ORF">BZ274_04055</name>
    <name evidence="5" type="ORF">C6T04_06040</name>
    <name evidence="4" type="ORF">CJD00_03325</name>
    <name evidence="7" type="ORF">DSX26_02890</name>
    <name evidence="8" type="ORF">DYU70_03085</name>
    <name evidence="2" type="ORF">ES716_03910</name>
</gene>
<dbReference type="SMART" id="SM00450">
    <property type="entry name" value="RHOD"/>
    <property type="match status" value="1"/>
</dbReference>
<evidence type="ECO:0000313" key="13">
    <source>
        <dbReference type="Proteomes" id="UP000409545"/>
    </source>
</evidence>
<dbReference type="KEGG" id="ccof:VC76_02725"/>
<dbReference type="KEGG" id="ccoo:ATE51_03164"/>
<dbReference type="Proteomes" id="UP000365807">
    <property type="component" value="Unassembled WGS sequence"/>
</dbReference>
<dbReference type="CDD" id="cd00158">
    <property type="entry name" value="RHOD"/>
    <property type="match status" value="1"/>
</dbReference>